<dbReference type="STRING" id="214092.YPO3429"/>
<protein>
    <submittedName>
        <fullName evidence="1">Uncharacterized protein</fullName>
    </submittedName>
</protein>
<organism evidence="1 2">
    <name type="scientific">Yersinia pestis</name>
    <dbReference type="NCBI Taxonomy" id="632"/>
    <lineage>
        <taxon>Bacteria</taxon>
        <taxon>Pseudomonadati</taxon>
        <taxon>Pseudomonadota</taxon>
        <taxon>Gammaproteobacteria</taxon>
        <taxon>Enterobacterales</taxon>
        <taxon>Yersiniaceae</taxon>
        <taxon>Yersinia</taxon>
    </lineage>
</organism>
<dbReference type="AlphaFoldDB" id="Q74XW8"/>
<dbReference type="HOGENOM" id="CLU_2830413_0_0_6"/>
<dbReference type="EMBL" id="AL590842">
    <property type="protein sequence ID" value="CAL22018.1"/>
    <property type="molecule type" value="Genomic_DNA"/>
</dbReference>
<dbReference type="PIR" id="AG0416">
    <property type="entry name" value="AG0416"/>
</dbReference>
<name>Q74XW8_YERPE</name>
<sequence>MIGRKTRHPSGAIIRMNNSSARLRINLYLRYNPTNYLNITDHALIREFSPLILLRHTDRMHTLAMPSPKLSDTILPSNGSK</sequence>
<reference evidence="1 2" key="1">
    <citation type="journal article" date="2001" name="Nature">
        <title>Genome sequence of Yersinia pestis, the causative agent of plague.</title>
        <authorList>
            <person name="Parkhill J."/>
            <person name="Wren B.W."/>
            <person name="Thomson N.R."/>
            <person name="Titball R.W."/>
            <person name="Holden M.T.G."/>
            <person name="Prentice M.B."/>
            <person name="Sebaihia M."/>
            <person name="James K.D."/>
            <person name="Churcher C."/>
            <person name="Mungall K.L."/>
            <person name="Baker S."/>
            <person name="Basham D."/>
            <person name="Bentley S.D."/>
            <person name="Brooks K."/>
            <person name="Cerdeno-Tarraga A.M."/>
            <person name="Chillingworth T."/>
            <person name="Cronin A."/>
            <person name="Davies R.M."/>
            <person name="Davis P."/>
            <person name="Dougan G."/>
            <person name="Feltwell T."/>
            <person name="Hamlin N."/>
            <person name="Holroyd S."/>
            <person name="Jagels K."/>
            <person name="Leather S."/>
            <person name="Karlyshev A.V."/>
            <person name="Moule S."/>
            <person name="Oyston P.C.F."/>
            <person name="Quail M."/>
            <person name="Rutherford K."/>
            <person name="Simmonds M."/>
            <person name="Skelton J."/>
            <person name="Stevens K."/>
            <person name="Whitehead S."/>
            <person name="Barrell B.G."/>
        </authorList>
    </citation>
    <scope>NUCLEOTIDE SEQUENCE [LARGE SCALE GENOMIC DNA]</scope>
    <source>
        <strain evidence="2">CO-92 / Biovar Orientalis</strain>
    </source>
</reference>
<evidence type="ECO:0000313" key="1">
    <source>
        <dbReference type="EMBL" id="CAL22018.1"/>
    </source>
</evidence>
<accession>Q74XW8</accession>
<dbReference type="PaxDb" id="214092-YPO3429"/>
<gene>
    <name evidence="1" type="ordered locus">YPO3429</name>
</gene>
<evidence type="ECO:0000313" key="2">
    <source>
        <dbReference type="Proteomes" id="UP000000815"/>
    </source>
</evidence>
<proteinExistence type="predicted"/>
<keyword evidence="2" id="KW-1185">Reference proteome</keyword>
<dbReference type="KEGG" id="ype:YPO3429"/>
<dbReference type="Proteomes" id="UP000000815">
    <property type="component" value="Chromosome"/>
</dbReference>